<evidence type="ECO:0000256" key="2">
    <source>
        <dbReference type="ARBA" id="ARBA00022737"/>
    </source>
</evidence>
<proteinExistence type="predicted"/>
<evidence type="ECO:0000256" key="3">
    <source>
        <dbReference type="SAM" id="MobiDB-lite"/>
    </source>
</evidence>
<dbReference type="PANTHER" id="PTHR46093">
    <property type="entry name" value="ACYL-COA-BINDING DOMAIN-CONTAINING PROTEIN 5"/>
    <property type="match status" value="1"/>
</dbReference>
<dbReference type="Gene3D" id="3.30.710.10">
    <property type="entry name" value="Potassium Channel Kv1.1, Chain A"/>
    <property type="match status" value="1"/>
</dbReference>
<evidence type="ECO:0000313" key="5">
    <source>
        <dbReference type="EMBL" id="KAL2915915.1"/>
    </source>
</evidence>
<feature type="compositionally biased region" description="Low complexity" evidence="3">
    <location>
        <begin position="508"/>
        <end position="520"/>
    </location>
</feature>
<evidence type="ECO:0000259" key="4">
    <source>
        <dbReference type="PROSITE" id="PS50097"/>
    </source>
</evidence>
<dbReference type="EMBL" id="JADGIZ020000020">
    <property type="protein sequence ID" value="KAL2915915.1"/>
    <property type="molecule type" value="Genomic_DNA"/>
</dbReference>
<dbReference type="InterPro" id="IPR015915">
    <property type="entry name" value="Kelch-typ_b-propeller"/>
</dbReference>
<keyword evidence="1" id="KW-0880">Kelch repeat</keyword>
<organism evidence="5 6">
    <name type="scientific">Polyrhizophydium stewartii</name>
    <dbReference type="NCBI Taxonomy" id="2732419"/>
    <lineage>
        <taxon>Eukaryota</taxon>
        <taxon>Fungi</taxon>
        <taxon>Fungi incertae sedis</taxon>
        <taxon>Chytridiomycota</taxon>
        <taxon>Chytridiomycota incertae sedis</taxon>
        <taxon>Chytridiomycetes</taxon>
        <taxon>Rhizophydiales</taxon>
        <taxon>Rhizophydiales incertae sedis</taxon>
        <taxon>Polyrhizophydium</taxon>
    </lineage>
</organism>
<dbReference type="SUPFAM" id="SSF54695">
    <property type="entry name" value="POZ domain"/>
    <property type="match status" value="1"/>
</dbReference>
<dbReference type="InterPro" id="IPR011333">
    <property type="entry name" value="SKP1/BTB/POZ_sf"/>
</dbReference>
<keyword evidence="6" id="KW-1185">Reference proteome</keyword>
<dbReference type="PROSITE" id="PS50097">
    <property type="entry name" value="BTB"/>
    <property type="match status" value="1"/>
</dbReference>
<dbReference type="Pfam" id="PF24681">
    <property type="entry name" value="Kelch_KLHDC2_KLHL20_DRC7"/>
    <property type="match status" value="1"/>
</dbReference>
<name>A0ABR4N8S1_9FUNG</name>
<protein>
    <recommendedName>
        <fullName evidence="4">BTB domain-containing protein</fullName>
    </recommendedName>
</protein>
<dbReference type="InterPro" id="IPR000210">
    <property type="entry name" value="BTB/POZ_dom"/>
</dbReference>
<sequence length="534" mass="59223">MAATLRRTVGNKDCVVNAACACVQDKIYSFGGFHFVSDVVFNDLHVLSIGDGTWRQVSHIRGQWPVKRTDHTMTLWGTDRHRHFGGSDTNEVFLNDVFVLHLNHLTWERLDCSGCIPVGRAKHSAVIHNDRLIVSGGACKKDDDITNEVNVLDLRTCVWDSPVRFVRRHAHTSWIFRNRLYIYGGFDENMDRVKSLSYLDLESGTSVIVSIDSLSAPNHMEQQFVECFGKDMLVVGVPLHWRGAEGTAQLDSSGIWALDLDRLRWRRLAGGHLLQSFVWHYHIINTTKPHIYLLGENPTGDEDGFMSNILTINLEFYGIHPSLGGTLAADMAALFASGNLADFKISSSAAPDSPPLPVHRLLLMTRWPFFANLVSSTLSEASSGVLALPDSPEAVAGFVRFLYTDQLPPDLASGHLAEIMVMANRYCLEHLQRMCAASLLDHPASSDPLQVFVCATRARELLLRDRALAYILAHFGVIARSQEFRSLPPADIDELWNSLPEQSKIVTSQSQSSEPLSGSSVTTSPFADPGMDVS</sequence>
<evidence type="ECO:0000256" key="1">
    <source>
        <dbReference type="ARBA" id="ARBA00022441"/>
    </source>
</evidence>
<dbReference type="SMART" id="SM00225">
    <property type="entry name" value="BTB"/>
    <property type="match status" value="1"/>
</dbReference>
<reference evidence="5 6" key="1">
    <citation type="submission" date="2023-09" db="EMBL/GenBank/DDBJ databases">
        <title>Pangenome analysis of Batrachochytrium dendrobatidis and related Chytrids.</title>
        <authorList>
            <person name="Yacoub M.N."/>
            <person name="Stajich J.E."/>
            <person name="James T.Y."/>
        </authorList>
    </citation>
    <scope>NUCLEOTIDE SEQUENCE [LARGE SCALE GENOMIC DNA]</scope>
    <source>
        <strain evidence="5 6">JEL0888</strain>
    </source>
</reference>
<accession>A0ABR4N8S1</accession>
<evidence type="ECO:0000313" key="6">
    <source>
        <dbReference type="Proteomes" id="UP001527925"/>
    </source>
</evidence>
<keyword evidence="2" id="KW-0677">Repeat</keyword>
<dbReference type="Pfam" id="PF00651">
    <property type="entry name" value="BTB"/>
    <property type="match status" value="1"/>
</dbReference>
<feature type="domain" description="BTB" evidence="4">
    <location>
        <begin position="341"/>
        <end position="411"/>
    </location>
</feature>
<dbReference type="SUPFAM" id="SSF117281">
    <property type="entry name" value="Kelch motif"/>
    <property type="match status" value="1"/>
</dbReference>
<dbReference type="Gene3D" id="2.120.10.80">
    <property type="entry name" value="Kelch-type beta propeller"/>
    <property type="match status" value="2"/>
</dbReference>
<gene>
    <name evidence="5" type="ORF">HK105_204619</name>
</gene>
<comment type="caution">
    <text evidence="5">The sequence shown here is derived from an EMBL/GenBank/DDBJ whole genome shotgun (WGS) entry which is preliminary data.</text>
</comment>
<dbReference type="Proteomes" id="UP001527925">
    <property type="component" value="Unassembled WGS sequence"/>
</dbReference>
<dbReference type="PANTHER" id="PTHR46093:SF18">
    <property type="entry name" value="FIBRONECTIN TYPE-III DOMAIN-CONTAINING PROTEIN"/>
    <property type="match status" value="1"/>
</dbReference>
<dbReference type="CDD" id="cd14733">
    <property type="entry name" value="BACK"/>
    <property type="match status" value="1"/>
</dbReference>
<feature type="region of interest" description="Disordered" evidence="3">
    <location>
        <begin position="503"/>
        <end position="534"/>
    </location>
</feature>